<dbReference type="AlphaFoldDB" id="A0A817P0C2"/>
<dbReference type="PANTHER" id="PTHR10697">
    <property type="entry name" value="MAMMALIAN EPENDYMIN-RELATED PROTEIN 1"/>
    <property type="match status" value="1"/>
</dbReference>
<dbReference type="EMBL" id="CAJOBO010004235">
    <property type="protein sequence ID" value="CAF4515549.1"/>
    <property type="molecule type" value="Genomic_DNA"/>
</dbReference>
<name>A0A817P0C2_9BILA</name>
<proteinExistence type="predicted"/>
<evidence type="ECO:0000313" key="5">
    <source>
        <dbReference type="Proteomes" id="UP000663825"/>
    </source>
</evidence>
<dbReference type="OrthoDB" id="6084362at2759"/>
<keyword evidence="1" id="KW-0732">Signal</keyword>
<reference evidence="2" key="1">
    <citation type="submission" date="2021-02" db="EMBL/GenBank/DDBJ databases">
        <authorList>
            <person name="Nowell W R."/>
        </authorList>
    </citation>
    <scope>NUCLEOTIDE SEQUENCE</scope>
</reference>
<dbReference type="InterPro" id="IPR001299">
    <property type="entry name" value="Ependymin"/>
</dbReference>
<dbReference type="EMBL" id="CAJOBP010004293">
    <property type="protein sequence ID" value="CAF4435750.1"/>
    <property type="molecule type" value="Genomic_DNA"/>
</dbReference>
<dbReference type="Proteomes" id="UP000663851">
    <property type="component" value="Unassembled WGS sequence"/>
</dbReference>
<gene>
    <name evidence="4" type="ORF">HFQ381_LOCUS28773</name>
    <name evidence="2" type="ORF">TIS948_LOCUS8995</name>
    <name evidence="3" type="ORF">UJA718_LOCUS21689</name>
</gene>
<evidence type="ECO:0000313" key="6">
    <source>
        <dbReference type="Proteomes" id="UP000663873"/>
    </source>
</evidence>
<dbReference type="Proteomes" id="UP000663873">
    <property type="component" value="Unassembled WGS sequence"/>
</dbReference>
<evidence type="ECO:0000313" key="3">
    <source>
        <dbReference type="EMBL" id="CAF4435750.1"/>
    </source>
</evidence>
<keyword evidence="6" id="KW-1185">Reference proteome</keyword>
<dbReference type="GO" id="GO:0005764">
    <property type="term" value="C:lysosome"/>
    <property type="evidence" value="ECO:0007669"/>
    <property type="project" value="TreeGrafter"/>
</dbReference>
<dbReference type="PANTHER" id="PTHR10697:SF13">
    <property type="entry name" value="RICIN B LECTIN DOMAIN-CONTAINING PROTEIN"/>
    <property type="match status" value="1"/>
</dbReference>
<accession>A0A817P0C2</accession>
<protein>
    <submittedName>
        <fullName evidence="2">Uncharacterized protein</fullName>
    </submittedName>
</protein>
<dbReference type="GO" id="GO:0005509">
    <property type="term" value="F:calcium ion binding"/>
    <property type="evidence" value="ECO:0007669"/>
    <property type="project" value="InterPro"/>
</dbReference>
<feature type="signal peptide" evidence="1">
    <location>
        <begin position="1"/>
        <end position="19"/>
    </location>
</feature>
<dbReference type="Proteomes" id="UP000663825">
    <property type="component" value="Unassembled WGS sequence"/>
</dbReference>
<feature type="chain" id="PRO_5044132230" evidence="1">
    <location>
        <begin position="20"/>
        <end position="213"/>
    </location>
</feature>
<organism evidence="2 5">
    <name type="scientific">Rotaria socialis</name>
    <dbReference type="NCBI Taxonomy" id="392032"/>
    <lineage>
        <taxon>Eukaryota</taxon>
        <taxon>Metazoa</taxon>
        <taxon>Spiralia</taxon>
        <taxon>Gnathifera</taxon>
        <taxon>Rotifera</taxon>
        <taxon>Eurotatoria</taxon>
        <taxon>Bdelloidea</taxon>
        <taxon>Philodinida</taxon>
        <taxon>Philodinidae</taxon>
        <taxon>Rotaria</taxon>
    </lineage>
</organism>
<dbReference type="GO" id="GO:0005576">
    <property type="term" value="C:extracellular region"/>
    <property type="evidence" value="ECO:0007669"/>
    <property type="project" value="InterPro"/>
</dbReference>
<dbReference type="EMBL" id="CAJNXB010001149">
    <property type="protein sequence ID" value="CAF3138229.1"/>
    <property type="molecule type" value="Genomic_DNA"/>
</dbReference>
<evidence type="ECO:0000256" key="1">
    <source>
        <dbReference type="SAM" id="SignalP"/>
    </source>
</evidence>
<evidence type="ECO:0000313" key="2">
    <source>
        <dbReference type="EMBL" id="CAF3138229.1"/>
    </source>
</evidence>
<comment type="caution">
    <text evidence="2">The sequence shown here is derived from an EMBL/GenBank/DDBJ whole genome shotgun (WGS) entry which is preliminary data.</text>
</comment>
<dbReference type="GO" id="GO:0007160">
    <property type="term" value="P:cell-matrix adhesion"/>
    <property type="evidence" value="ECO:0007669"/>
    <property type="project" value="InterPro"/>
</dbReference>
<evidence type="ECO:0000313" key="4">
    <source>
        <dbReference type="EMBL" id="CAF4515549.1"/>
    </source>
</evidence>
<sequence length="213" mass="24014">MFYYSAVVLIFVIVTGSMSNPTKLSLSEPERCCLPKQFSLQLTLTTVMTSPNGTLYISYSNYNFSYDSDREVAAMKGVVLSMQNYQKSTLWIIEDVKDWQTYTIDQDTKKCTKSKTLINAARCTLGESYAAVYVRSSTLIYGDKKIIVDTWLIQLEHADSFLTVIRDGLCTPLSGYTFSRNPAMVDSMTMTAFVPQVIDSTMFDMPEECKNAV</sequence>